<protein>
    <submittedName>
        <fullName evidence="2">Uncharacterized protein</fullName>
    </submittedName>
</protein>
<feature type="chain" id="PRO_5046540285" evidence="1">
    <location>
        <begin position="25"/>
        <end position="177"/>
    </location>
</feature>
<comment type="caution">
    <text evidence="2">The sequence shown here is derived from an EMBL/GenBank/DDBJ whole genome shotgun (WGS) entry which is preliminary data.</text>
</comment>
<keyword evidence="1" id="KW-0732">Signal</keyword>
<organism evidence="2 3">
    <name type="scientific">Aspergillus cavernicola</name>
    <dbReference type="NCBI Taxonomy" id="176166"/>
    <lineage>
        <taxon>Eukaryota</taxon>
        <taxon>Fungi</taxon>
        <taxon>Dikarya</taxon>
        <taxon>Ascomycota</taxon>
        <taxon>Pezizomycotina</taxon>
        <taxon>Eurotiomycetes</taxon>
        <taxon>Eurotiomycetidae</taxon>
        <taxon>Eurotiales</taxon>
        <taxon>Aspergillaceae</taxon>
        <taxon>Aspergillus</taxon>
        <taxon>Aspergillus subgen. Nidulantes</taxon>
    </lineage>
</organism>
<evidence type="ECO:0000256" key="1">
    <source>
        <dbReference type="SAM" id="SignalP"/>
    </source>
</evidence>
<name>A0ABR4IHS9_9EURO</name>
<dbReference type="EMBL" id="JBFXLS010000025">
    <property type="protein sequence ID" value="KAL2827316.1"/>
    <property type="molecule type" value="Genomic_DNA"/>
</dbReference>
<dbReference type="Proteomes" id="UP001610335">
    <property type="component" value="Unassembled WGS sequence"/>
</dbReference>
<gene>
    <name evidence="2" type="ORF">BDW59DRAFT_160281</name>
</gene>
<evidence type="ECO:0000313" key="3">
    <source>
        <dbReference type="Proteomes" id="UP001610335"/>
    </source>
</evidence>
<proteinExistence type="predicted"/>
<evidence type="ECO:0000313" key="2">
    <source>
        <dbReference type="EMBL" id="KAL2827316.1"/>
    </source>
</evidence>
<keyword evidence="3" id="KW-1185">Reference proteome</keyword>
<sequence>MKSFPSHLAISIATLVATATTARACVKAHAYLTTHPLANDVMYMQIREDRDADGVTVTLCEGTGYNYFSDSEDHYSIECPFLEGGGTNYLEVWDNGRQGMLEKRYDDQPVGLHALGPMNRDQSTYCCSYDDYGGCIFYCSWWETCFHAEGTLCDAAPQGESCNMCGTDGSVEYCLDL</sequence>
<feature type="signal peptide" evidence="1">
    <location>
        <begin position="1"/>
        <end position="24"/>
    </location>
</feature>
<accession>A0ABR4IHS9</accession>
<reference evidence="2 3" key="1">
    <citation type="submission" date="2024-07" db="EMBL/GenBank/DDBJ databases">
        <title>Section-level genome sequencing and comparative genomics of Aspergillus sections Usti and Cavernicolus.</title>
        <authorList>
            <consortium name="Lawrence Berkeley National Laboratory"/>
            <person name="Nybo J.L."/>
            <person name="Vesth T.C."/>
            <person name="Theobald S."/>
            <person name="Frisvad J.C."/>
            <person name="Larsen T.O."/>
            <person name="Kjaerboelling I."/>
            <person name="Rothschild-Mancinelli K."/>
            <person name="Lyhne E.K."/>
            <person name="Kogle M.E."/>
            <person name="Barry K."/>
            <person name="Clum A."/>
            <person name="Na H."/>
            <person name="Ledsgaard L."/>
            <person name="Lin J."/>
            <person name="Lipzen A."/>
            <person name="Kuo A."/>
            <person name="Riley R."/>
            <person name="Mondo S."/>
            <person name="LaButti K."/>
            <person name="Haridas S."/>
            <person name="Pangalinan J."/>
            <person name="Salamov A.A."/>
            <person name="Simmons B.A."/>
            <person name="Magnuson J.K."/>
            <person name="Chen J."/>
            <person name="Drula E."/>
            <person name="Henrissat B."/>
            <person name="Wiebenga A."/>
            <person name="Lubbers R.J."/>
            <person name="Gomes A.C."/>
            <person name="Makela M.R."/>
            <person name="Stajich J."/>
            <person name="Grigoriev I.V."/>
            <person name="Mortensen U.H."/>
            <person name="De vries R.P."/>
            <person name="Baker S.E."/>
            <person name="Andersen M.R."/>
        </authorList>
    </citation>
    <scope>NUCLEOTIDE SEQUENCE [LARGE SCALE GENOMIC DNA]</scope>
    <source>
        <strain evidence="2 3">CBS 600.67</strain>
    </source>
</reference>